<dbReference type="Gramene" id="PUV26760">
    <property type="protein sequence ID" value="PUV26760"/>
    <property type="gene ID" value="PAHAL_J019000"/>
</dbReference>
<gene>
    <name evidence="1" type="ORF">PAHAL_J019000</name>
</gene>
<sequence>MASRELLRPLRRKMEMGMAVELSLRPSAVCIVISRLTVFGRCILARLGFCTHVHQVFGEIKRASCNPLLASPRKEVSEIVWGSF</sequence>
<organism evidence="1">
    <name type="scientific">Panicum hallii</name>
    <dbReference type="NCBI Taxonomy" id="206008"/>
    <lineage>
        <taxon>Eukaryota</taxon>
        <taxon>Viridiplantae</taxon>
        <taxon>Streptophyta</taxon>
        <taxon>Embryophyta</taxon>
        <taxon>Tracheophyta</taxon>
        <taxon>Spermatophyta</taxon>
        <taxon>Magnoliopsida</taxon>
        <taxon>Liliopsida</taxon>
        <taxon>Poales</taxon>
        <taxon>Poaceae</taxon>
        <taxon>PACMAD clade</taxon>
        <taxon>Panicoideae</taxon>
        <taxon>Panicodae</taxon>
        <taxon>Paniceae</taxon>
        <taxon>Panicinae</taxon>
        <taxon>Panicum</taxon>
        <taxon>Panicum sect. Panicum</taxon>
    </lineage>
</organism>
<protein>
    <submittedName>
        <fullName evidence="1">Uncharacterized protein</fullName>
    </submittedName>
</protein>
<dbReference type="Proteomes" id="UP000243499">
    <property type="component" value="Unassembled WGS sequence"/>
</dbReference>
<accession>A0A2T7A9X3</accession>
<evidence type="ECO:0000313" key="1">
    <source>
        <dbReference type="EMBL" id="PUV26760.1"/>
    </source>
</evidence>
<dbReference type="AlphaFoldDB" id="A0A2T7A9X3"/>
<dbReference type="EMBL" id="KZ794442">
    <property type="protein sequence ID" value="PUV26760.1"/>
    <property type="molecule type" value="Genomic_DNA"/>
</dbReference>
<name>A0A2T7A9X3_9POAL</name>
<proteinExistence type="predicted"/>
<reference evidence="1" key="1">
    <citation type="submission" date="2018-04" db="EMBL/GenBank/DDBJ databases">
        <title>WGS assembly of Panicum hallii.</title>
        <authorList>
            <person name="Lovell J."/>
            <person name="Jenkins J."/>
            <person name="Lowry D."/>
            <person name="Mamidi S."/>
            <person name="Sreedasyam A."/>
            <person name="Weng X."/>
            <person name="Barry K."/>
            <person name="Bonette J."/>
            <person name="Campitelli B."/>
            <person name="Daum C."/>
            <person name="Gordon S."/>
            <person name="Gould B."/>
            <person name="Lipzen A."/>
            <person name="Macqueen A."/>
            <person name="Palacio-Mejia J."/>
            <person name="Plott C."/>
            <person name="Shakirov E."/>
            <person name="Shu S."/>
            <person name="Yoshinaga Y."/>
            <person name="Zane M."/>
            <person name="Rokhsar D."/>
            <person name="Grimwood J."/>
            <person name="Schmutz J."/>
            <person name="Juenger T."/>
        </authorList>
    </citation>
    <scope>NUCLEOTIDE SEQUENCE [LARGE SCALE GENOMIC DNA]</scope>
    <source>
        <strain evidence="1">FIL2</strain>
    </source>
</reference>